<gene>
    <name evidence="1" type="ORF">SPARVUS_LOCUS1645913</name>
</gene>
<evidence type="ECO:0008006" key="3">
    <source>
        <dbReference type="Google" id="ProtNLM"/>
    </source>
</evidence>
<sequence length="45" mass="5391">ICKILLKKTLFFKIFGHFIYIAKKIQIPVVNKYHQNKALSISKKW</sequence>
<organism evidence="1 2">
    <name type="scientific">Staurois parvus</name>
    <dbReference type="NCBI Taxonomy" id="386267"/>
    <lineage>
        <taxon>Eukaryota</taxon>
        <taxon>Metazoa</taxon>
        <taxon>Chordata</taxon>
        <taxon>Craniata</taxon>
        <taxon>Vertebrata</taxon>
        <taxon>Euteleostomi</taxon>
        <taxon>Amphibia</taxon>
        <taxon>Batrachia</taxon>
        <taxon>Anura</taxon>
        <taxon>Neobatrachia</taxon>
        <taxon>Ranoidea</taxon>
        <taxon>Ranidae</taxon>
        <taxon>Staurois</taxon>
    </lineage>
</organism>
<comment type="caution">
    <text evidence="1">The sequence shown here is derived from an EMBL/GenBank/DDBJ whole genome shotgun (WGS) entry which is preliminary data.</text>
</comment>
<dbReference type="EMBL" id="CATNWA010001323">
    <property type="protein sequence ID" value="CAI9539836.1"/>
    <property type="molecule type" value="Genomic_DNA"/>
</dbReference>
<accession>A0ABN9AUV7</accession>
<name>A0ABN9AUV7_9NEOB</name>
<feature type="non-terminal residue" evidence="1">
    <location>
        <position position="1"/>
    </location>
</feature>
<dbReference type="Proteomes" id="UP001162483">
    <property type="component" value="Unassembled WGS sequence"/>
</dbReference>
<reference evidence="1" key="1">
    <citation type="submission" date="2023-05" db="EMBL/GenBank/DDBJ databases">
        <authorList>
            <person name="Stuckert A."/>
        </authorList>
    </citation>
    <scope>NUCLEOTIDE SEQUENCE</scope>
</reference>
<keyword evidence="2" id="KW-1185">Reference proteome</keyword>
<evidence type="ECO:0000313" key="1">
    <source>
        <dbReference type="EMBL" id="CAI9539836.1"/>
    </source>
</evidence>
<proteinExistence type="predicted"/>
<evidence type="ECO:0000313" key="2">
    <source>
        <dbReference type="Proteomes" id="UP001162483"/>
    </source>
</evidence>
<protein>
    <recommendedName>
        <fullName evidence="3">Glycosyltransferase family 2 protein</fullName>
    </recommendedName>
</protein>